<organism evidence="2">
    <name type="scientific">Rosellinia necatrix</name>
    <name type="common">White root-rot fungus</name>
    <dbReference type="NCBI Taxonomy" id="77044"/>
    <lineage>
        <taxon>Eukaryota</taxon>
        <taxon>Fungi</taxon>
        <taxon>Dikarya</taxon>
        <taxon>Ascomycota</taxon>
        <taxon>Pezizomycotina</taxon>
        <taxon>Sordariomycetes</taxon>
        <taxon>Xylariomycetidae</taxon>
        <taxon>Xylariales</taxon>
        <taxon>Xylariaceae</taxon>
        <taxon>Rosellinia</taxon>
    </lineage>
</organism>
<protein>
    <submittedName>
        <fullName evidence="2">Uncharacterized protein</fullName>
    </submittedName>
</protein>
<evidence type="ECO:0000313" key="3">
    <source>
        <dbReference type="Proteomes" id="UP000054516"/>
    </source>
</evidence>
<evidence type="ECO:0000313" key="2">
    <source>
        <dbReference type="EMBL" id="GAW25767.1"/>
    </source>
</evidence>
<evidence type="ECO:0000256" key="1">
    <source>
        <dbReference type="SAM" id="MobiDB-lite"/>
    </source>
</evidence>
<dbReference type="AlphaFoldDB" id="A0A1S8A6P8"/>
<gene>
    <name evidence="2" type="ORF">SAMD00023353_1202300</name>
</gene>
<accession>A0A1S8A6P8</accession>
<sequence>MFRNGELIVGANNNGTPGSSGGKTIRVVTLPSPMASATRSQEQHSRARHGALRRVRPAALGRQEVAVLGKAPAQEVRHEYRRWVRAERVHDGRVTASEVGGGIAYNEKKASLESFRWLDWVGLPLEIEQ</sequence>
<reference evidence="2" key="1">
    <citation type="submission" date="2016-03" db="EMBL/GenBank/DDBJ databases">
        <title>Draft genome sequence of Rosellinia necatrix.</title>
        <authorList>
            <person name="Kanematsu S."/>
        </authorList>
    </citation>
    <scope>NUCLEOTIDE SEQUENCE [LARGE SCALE GENOMIC DNA]</scope>
    <source>
        <strain evidence="2">W97</strain>
    </source>
</reference>
<dbReference type="Proteomes" id="UP000054516">
    <property type="component" value="Unassembled WGS sequence"/>
</dbReference>
<feature type="region of interest" description="Disordered" evidence="1">
    <location>
        <begin position="1"/>
        <end position="22"/>
    </location>
</feature>
<dbReference type="EMBL" id="DF977457">
    <property type="protein sequence ID" value="GAW25767.1"/>
    <property type="molecule type" value="Genomic_DNA"/>
</dbReference>
<name>A0A1S8A6P8_ROSNE</name>
<proteinExistence type="predicted"/>
<keyword evidence="3" id="KW-1185">Reference proteome</keyword>